<evidence type="ECO:0000313" key="1">
    <source>
        <dbReference type="EMBL" id="CAH1396639.1"/>
    </source>
</evidence>
<name>A0A9P0MIV6_NEZVI</name>
<reference evidence="1" key="1">
    <citation type="submission" date="2022-01" db="EMBL/GenBank/DDBJ databases">
        <authorList>
            <person name="King R."/>
        </authorList>
    </citation>
    <scope>NUCLEOTIDE SEQUENCE</scope>
</reference>
<dbReference type="EMBL" id="OV725079">
    <property type="protein sequence ID" value="CAH1396639.1"/>
    <property type="molecule type" value="Genomic_DNA"/>
</dbReference>
<proteinExistence type="predicted"/>
<dbReference type="AlphaFoldDB" id="A0A9P0MIV6"/>
<keyword evidence="2" id="KW-1185">Reference proteome</keyword>
<organism evidence="1 2">
    <name type="scientific">Nezara viridula</name>
    <name type="common">Southern green stink bug</name>
    <name type="synonym">Cimex viridulus</name>
    <dbReference type="NCBI Taxonomy" id="85310"/>
    <lineage>
        <taxon>Eukaryota</taxon>
        <taxon>Metazoa</taxon>
        <taxon>Ecdysozoa</taxon>
        <taxon>Arthropoda</taxon>
        <taxon>Hexapoda</taxon>
        <taxon>Insecta</taxon>
        <taxon>Pterygota</taxon>
        <taxon>Neoptera</taxon>
        <taxon>Paraneoptera</taxon>
        <taxon>Hemiptera</taxon>
        <taxon>Heteroptera</taxon>
        <taxon>Panheteroptera</taxon>
        <taxon>Pentatomomorpha</taxon>
        <taxon>Pentatomoidea</taxon>
        <taxon>Pentatomidae</taxon>
        <taxon>Pentatominae</taxon>
        <taxon>Nezara</taxon>
    </lineage>
</organism>
<gene>
    <name evidence="1" type="ORF">NEZAVI_LOCUS6666</name>
</gene>
<evidence type="ECO:0000313" key="2">
    <source>
        <dbReference type="Proteomes" id="UP001152798"/>
    </source>
</evidence>
<protein>
    <submittedName>
        <fullName evidence="1">Uncharacterized protein</fullName>
    </submittedName>
</protein>
<dbReference type="OrthoDB" id="10415495at2759"/>
<sequence>MEIVAMATATGKQLIGVKGSQKQNRDIIWLRGSGQEYLTTERLDYRSWELAALDSAAAVLHRRLYCTLSLSSSNLPLAIYILIWQ</sequence>
<dbReference type="Proteomes" id="UP001152798">
    <property type="component" value="Chromosome 3"/>
</dbReference>
<accession>A0A9P0MIV6</accession>